<evidence type="ECO:0000256" key="8">
    <source>
        <dbReference type="RuleBase" id="RU362125"/>
    </source>
</evidence>
<dbReference type="InterPro" id="IPR006091">
    <property type="entry name" value="Acyl-CoA_Oxase/DH_mid-dom"/>
</dbReference>
<dbReference type="GO" id="GO:0033539">
    <property type="term" value="P:fatty acid beta-oxidation using acyl-CoA dehydrogenase"/>
    <property type="evidence" value="ECO:0007669"/>
    <property type="project" value="TreeGrafter"/>
</dbReference>
<reference evidence="13" key="1">
    <citation type="submission" date="2006-12" db="EMBL/GenBank/DDBJ databases">
        <title>Complete sequence of Mycobacterium vanbaalenii PYR-1.</title>
        <authorList>
            <consortium name="US DOE Joint Genome Institute"/>
            <person name="Copeland A."/>
            <person name="Lucas S."/>
            <person name="Lapidus A."/>
            <person name="Barry K."/>
            <person name="Detter J.C."/>
            <person name="Glavina del Rio T."/>
            <person name="Hammon N."/>
            <person name="Israni S."/>
            <person name="Dalin E."/>
            <person name="Tice H."/>
            <person name="Pitluck S."/>
            <person name="Singan V."/>
            <person name="Schmutz J."/>
            <person name="Larimer F."/>
            <person name="Land M."/>
            <person name="Hauser L."/>
            <person name="Kyrpides N."/>
            <person name="Anderson I.J."/>
            <person name="Miller C."/>
            <person name="Richardson P."/>
        </authorList>
    </citation>
    <scope>NUCLEOTIDE SEQUENCE [LARGE SCALE GENOMIC DNA]</scope>
    <source>
        <strain evidence="13">PYR-1</strain>
    </source>
</reference>
<evidence type="ECO:0000256" key="5">
    <source>
        <dbReference type="ARBA" id="ARBA00022827"/>
    </source>
</evidence>
<evidence type="ECO:0000313" key="14">
    <source>
        <dbReference type="Proteomes" id="UP000009159"/>
    </source>
</evidence>
<dbReference type="EMBL" id="CP000511">
    <property type="protein sequence ID" value="ABM10967.1"/>
    <property type="molecule type" value="Genomic_DNA"/>
</dbReference>
<protein>
    <submittedName>
        <fullName evidence="13">Acyl-CoA dehydrogenase domain protein</fullName>
    </submittedName>
</protein>
<dbReference type="InterPro" id="IPR046373">
    <property type="entry name" value="Acyl-CoA_Oxase/DH_mid-dom_sf"/>
</dbReference>
<dbReference type="InterPro" id="IPR013786">
    <property type="entry name" value="AcylCoA_DH/ox_N"/>
</dbReference>
<sequence length="447" mass="49138">MDLTVYTCHIVAVMDFSMSAKAQDYHDRLTDFMTESVFPAEESYHAYRAEAGPDDHTVPPVVEELKKLAKARGLWNLFLPSESGLSNLEYAPLAELTGWSMEIAPEATNCAAPDTGNMETLHLFATEEQRKQWLEPLLAGEIRSAFAMTEPAVASSDARNIETTMLRDGDDYVINGRKWWITGAADPRCKILIVMGRTNPDGPSHRQQSMILVPADTPGVDIQRSLPVFGWQDQHGHCEIVFDNVRVPASNLLDEEGSGFAIAQARLGPGRIHHCMRAIGAAERALALMIDRVQTRIAFGKPLAEQGVVREAIAKSRNEIEQTRLLCHKAAWTIDQQGNKSKDAQLLVAQIKAVAPQMACDVIDRAIQVHGGAGVCDDFPLARLYSWHRAMRLFDGPDEVHMRTIARAELGREKSAMATAASRQSDTAASRQSNPAASRQSETAVTG</sequence>
<dbReference type="GO" id="GO:0050660">
    <property type="term" value="F:flavin adenine dinucleotide binding"/>
    <property type="evidence" value="ECO:0007669"/>
    <property type="project" value="InterPro"/>
</dbReference>
<name>A1T1B7_MYCVP</name>
<feature type="domain" description="Acyl-CoA dehydrogenase/oxidase N-terminal" evidence="12">
    <location>
        <begin position="26"/>
        <end position="141"/>
    </location>
</feature>
<dbReference type="HOGENOM" id="CLU_018204_1_2_11"/>
<dbReference type="PANTHER" id="PTHR48083:SF13">
    <property type="entry name" value="ACYL-COA DEHYDROGENASE FAMILY MEMBER 11"/>
    <property type="match status" value="1"/>
</dbReference>
<dbReference type="SUPFAM" id="SSF47203">
    <property type="entry name" value="Acyl-CoA dehydrogenase C-terminal domain-like"/>
    <property type="match status" value="1"/>
</dbReference>
<evidence type="ECO:0000256" key="2">
    <source>
        <dbReference type="ARBA" id="ARBA00009347"/>
    </source>
</evidence>
<evidence type="ECO:0000256" key="9">
    <source>
        <dbReference type="SAM" id="MobiDB-lite"/>
    </source>
</evidence>
<organism evidence="13 14">
    <name type="scientific">Mycolicibacterium vanbaalenii (strain DSM 7251 / JCM 13017 / BCRC 16820 / KCTC 9966 / NRRL B-24157 / PYR-1)</name>
    <name type="common">Mycobacterium vanbaalenii</name>
    <dbReference type="NCBI Taxonomy" id="350058"/>
    <lineage>
        <taxon>Bacteria</taxon>
        <taxon>Bacillati</taxon>
        <taxon>Actinomycetota</taxon>
        <taxon>Actinomycetes</taxon>
        <taxon>Mycobacteriales</taxon>
        <taxon>Mycobacteriaceae</taxon>
        <taxon>Mycolicibacterium</taxon>
    </lineage>
</organism>
<evidence type="ECO:0000256" key="6">
    <source>
        <dbReference type="ARBA" id="ARBA00023002"/>
    </source>
</evidence>
<dbReference type="Gene3D" id="2.40.110.10">
    <property type="entry name" value="Butyryl-CoA Dehydrogenase, subunit A, domain 2"/>
    <property type="match status" value="1"/>
</dbReference>
<dbReference type="Proteomes" id="UP000009159">
    <property type="component" value="Chromosome"/>
</dbReference>
<dbReference type="InterPro" id="IPR009075">
    <property type="entry name" value="AcylCo_DH/oxidase_C"/>
</dbReference>
<dbReference type="STRING" id="350058.Mvan_0116"/>
<dbReference type="Pfam" id="PF02770">
    <property type="entry name" value="Acyl-CoA_dh_M"/>
    <property type="match status" value="1"/>
</dbReference>
<dbReference type="InterPro" id="IPR009100">
    <property type="entry name" value="AcylCoA_DH/oxidase_NM_dom_sf"/>
</dbReference>
<evidence type="ECO:0000313" key="13">
    <source>
        <dbReference type="EMBL" id="ABM10967.1"/>
    </source>
</evidence>
<keyword evidence="4 8" id="KW-0285">Flavoprotein</keyword>
<keyword evidence="14" id="KW-1185">Reference proteome</keyword>
<evidence type="ECO:0000256" key="4">
    <source>
        <dbReference type="ARBA" id="ARBA00022630"/>
    </source>
</evidence>
<dbReference type="FunFam" id="1.20.140.10:FF:000018">
    <property type="entry name" value="Acyl-CoA dehydrogenase family member 10"/>
    <property type="match status" value="1"/>
</dbReference>
<gene>
    <name evidence="13" type="ordered locus">Mvan_0116</name>
</gene>
<comment type="subunit">
    <text evidence="3">Homodimer.</text>
</comment>
<dbReference type="FunFam" id="2.40.110.10:FF:000002">
    <property type="entry name" value="Acyl-CoA dehydrogenase fadE12"/>
    <property type="match status" value="1"/>
</dbReference>
<dbReference type="GO" id="GO:0005737">
    <property type="term" value="C:cytoplasm"/>
    <property type="evidence" value="ECO:0007669"/>
    <property type="project" value="TreeGrafter"/>
</dbReference>
<evidence type="ECO:0000259" key="11">
    <source>
        <dbReference type="Pfam" id="PF02770"/>
    </source>
</evidence>
<dbReference type="InterPro" id="IPR050741">
    <property type="entry name" value="Acyl-CoA_dehydrogenase"/>
</dbReference>
<proteinExistence type="inferred from homology"/>
<dbReference type="GO" id="GO:0003995">
    <property type="term" value="F:acyl-CoA dehydrogenase activity"/>
    <property type="evidence" value="ECO:0007669"/>
    <property type="project" value="TreeGrafter"/>
</dbReference>
<evidence type="ECO:0000256" key="7">
    <source>
        <dbReference type="ARBA" id="ARBA00052546"/>
    </source>
</evidence>
<evidence type="ECO:0000256" key="3">
    <source>
        <dbReference type="ARBA" id="ARBA00011738"/>
    </source>
</evidence>
<dbReference type="InterPro" id="IPR036250">
    <property type="entry name" value="AcylCo_DH-like_C"/>
</dbReference>
<dbReference type="AlphaFoldDB" id="A1T1B7"/>
<dbReference type="Pfam" id="PF00441">
    <property type="entry name" value="Acyl-CoA_dh_1"/>
    <property type="match status" value="1"/>
</dbReference>
<evidence type="ECO:0000256" key="1">
    <source>
        <dbReference type="ARBA" id="ARBA00001974"/>
    </source>
</evidence>
<dbReference type="SUPFAM" id="SSF56645">
    <property type="entry name" value="Acyl-CoA dehydrogenase NM domain-like"/>
    <property type="match status" value="1"/>
</dbReference>
<evidence type="ECO:0000259" key="10">
    <source>
        <dbReference type="Pfam" id="PF00441"/>
    </source>
</evidence>
<dbReference type="InterPro" id="IPR037069">
    <property type="entry name" value="AcylCoA_DH/ox_N_sf"/>
</dbReference>
<dbReference type="eggNOG" id="COG1960">
    <property type="taxonomic scope" value="Bacteria"/>
</dbReference>
<comment type="cofactor">
    <cofactor evidence="1 8">
        <name>FAD</name>
        <dbReference type="ChEBI" id="CHEBI:57692"/>
    </cofactor>
</comment>
<keyword evidence="5 8" id="KW-0274">FAD</keyword>
<dbReference type="Pfam" id="PF02771">
    <property type="entry name" value="Acyl-CoA_dh_N"/>
    <property type="match status" value="1"/>
</dbReference>
<dbReference type="PANTHER" id="PTHR48083">
    <property type="entry name" value="MEDIUM-CHAIN SPECIFIC ACYL-COA DEHYDROGENASE, MITOCHONDRIAL-RELATED"/>
    <property type="match status" value="1"/>
</dbReference>
<evidence type="ECO:0000259" key="12">
    <source>
        <dbReference type="Pfam" id="PF02771"/>
    </source>
</evidence>
<dbReference type="KEGG" id="mva:Mvan_0116"/>
<comment type="catalytic activity">
    <reaction evidence="7">
        <text>a 2,3-saturated acyl-CoA + A = a 2,3-dehydroacyl-CoA + AH2</text>
        <dbReference type="Rhea" id="RHEA:48608"/>
        <dbReference type="ChEBI" id="CHEBI:13193"/>
        <dbReference type="ChEBI" id="CHEBI:17499"/>
        <dbReference type="ChEBI" id="CHEBI:60015"/>
        <dbReference type="ChEBI" id="CHEBI:65111"/>
    </reaction>
</comment>
<feature type="region of interest" description="Disordered" evidence="9">
    <location>
        <begin position="413"/>
        <end position="447"/>
    </location>
</feature>
<comment type="similarity">
    <text evidence="2 8">Belongs to the acyl-CoA dehydrogenase family.</text>
</comment>
<accession>A1T1B7</accession>
<dbReference type="Gene3D" id="1.20.140.10">
    <property type="entry name" value="Butyryl-CoA Dehydrogenase, subunit A, domain 3"/>
    <property type="match status" value="1"/>
</dbReference>
<feature type="compositionally biased region" description="Polar residues" evidence="9">
    <location>
        <begin position="421"/>
        <end position="447"/>
    </location>
</feature>
<dbReference type="Gene3D" id="1.10.540.10">
    <property type="entry name" value="Acyl-CoA dehydrogenase/oxidase, N-terminal domain"/>
    <property type="match status" value="1"/>
</dbReference>
<feature type="domain" description="Acyl-CoA oxidase/dehydrogenase middle" evidence="11">
    <location>
        <begin position="145"/>
        <end position="245"/>
    </location>
</feature>
<feature type="domain" description="Acyl-CoA dehydrogenase/oxidase C-terminal" evidence="10">
    <location>
        <begin position="257"/>
        <end position="408"/>
    </location>
</feature>
<keyword evidence="6 8" id="KW-0560">Oxidoreductase</keyword>